<evidence type="ECO:0000313" key="3">
    <source>
        <dbReference type="EMBL" id="AXF84594.1"/>
    </source>
</evidence>
<accession>A0A345D8A6</accession>
<dbReference type="EMBL" id="CP031124">
    <property type="protein sequence ID" value="AXF84594.1"/>
    <property type="molecule type" value="Genomic_DNA"/>
</dbReference>
<dbReference type="Pfam" id="PF00892">
    <property type="entry name" value="EamA"/>
    <property type="match status" value="2"/>
</dbReference>
<dbReference type="AlphaFoldDB" id="A0A345D8A6"/>
<dbReference type="GO" id="GO:0016020">
    <property type="term" value="C:membrane"/>
    <property type="evidence" value="ECO:0007669"/>
    <property type="project" value="InterPro"/>
</dbReference>
<name>A0A345D8A6_9BURK</name>
<feature type="domain" description="EamA" evidence="2">
    <location>
        <begin position="160"/>
        <end position="286"/>
    </location>
</feature>
<feature type="transmembrane region" description="Helical" evidence="1">
    <location>
        <begin position="126"/>
        <end position="144"/>
    </location>
</feature>
<dbReference type="InterPro" id="IPR000620">
    <property type="entry name" value="EamA_dom"/>
</dbReference>
<sequence>MTSFFSKKSLAIIALLEVSSFWGLCWVGYRQLHVFGMSGMAAGVSTSIVAAIVAGMLAWRALREGRWRDVPWPVLLLLMASSAISALGFTWGMVHGEVMRVMLLFYLMPVWTVILAHLILKEKANWAGWLGVGLGLLGAALMLYDPKLGAPWPASPAEWSGLAAGIGSGLLNVLVKQTPHMRSDSRAFFLSVGGVVLGLSWLPFEIGPHLPRADSAGWAVAVMLVMGCLLLFTNRMYQYGVRHLTSHQVVVILPFELVVGAMSSWLIAGEVLSVRAWVGGALILSAGVVSAWWSDGH</sequence>
<feature type="domain" description="EamA" evidence="2">
    <location>
        <begin position="11"/>
        <end position="143"/>
    </location>
</feature>
<feature type="transmembrane region" description="Helical" evidence="1">
    <location>
        <begin position="216"/>
        <end position="237"/>
    </location>
</feature>
<keyword evidence="1" id="KW-1133">Transmembrane helix</keyword>
<dbReference type="InterPro" id="IPR037185">
    <property type="entry name" value="EmrE-like"/>
</dbReference>
<feature type="transmembrane region" description="Helical" evidence="1">
    <location>
        <begin position="41"/>
        <end position="62"/>
    </location>
</feature>
<keyword evidence="1" id="KW-0472">Membrane</keyword>
<feature type="transmembrane region" description="Helical" evidence="1">
    <location>
        <begin position="249"/>
        <end position="268"/>
    </location>
</feature>
<gene>
    <name evidence="3" type="ORF">DTO96_100303</name>
</gene>
<feature type="transmembrane region" description="Helical" evidence="1">
    <location>
        <begin position="100"/>
        <end position="119"/>
    </location>
</feature>
<dbReference type="KEGG" id="hyf:DTO96_100303"/>
<protein>
    <recommendedName>
        <fullName evidence="2">EamA domain-containing protein</fullName>
    </recommendedName>
</protein>
<organism evidence="3 4">
    <name type="scientific">Ephemeroptericola cinctiostellae</name>
    <dbReference type="NCBI Taxonomy" id="2268024"/>
    <lineage>
        <taxon>Bacteria</taxon>
        <taxon>Pseudomonadati</taxon>
        <taxon>Pseudomonadota</taxon>
        <taxon>Betaproteobacteria</taxon>
        <taxon>Burkholderiales</taxon>
        <taxon>Burkholderiaceae</taxon>
        <taxon>Ephemeroptericola</taxon>
    </lineage>
</organism>
<dbReference type="Proteomes" id="UP000252182">
    <property type="component" value="Chromosome"/>
</dbReference>
<evidence type="ECO:0000259" key="2">
    <source>
        <dbReference type="Pfam" id="PF00892"/>
    </source>
</evidence>
<proteinExistence type="predicted"/>
<feature type="transmembrane region" description="Helical" evidence="1">
    <location>
        <begin position="187"/>
        <end position="204"/>
    </location>
</feature>
<feature type="transmembrane region" description="Helical" evidence="1">
    <location>
        <begin position="156"/>
        <end position="175"/>
    </location>
</feature>
<dbReference type="OrthoDB" id="5295396at2"/>
<feature type="transmembrane region" description="Helical" evidence="1">
    <location>
        <begin position="74"/>
        <end position="94"/>
    </location>
</feature>
<evidence type="ECO:0000256" key="1">
    <source>
        <dbReference type="SAM" id="Phobius"/>
    </source>
</evidence>
<dbReference type="RefSeq" id="WP_114561879.1">
    <property type="nucleotide sequence ID" value="NZ_CP031124.1"/>
</dbReference>
<dbReference type="SUPFAM" id="SSF103481">
    <property type="entry name" value="Multidrug resistance efflux transporter EmrE"/>
    <property type="match status" value="2"/>
</dbReference>
<feature type="transmembrane region" description="Helical" evidence="1">
    <location>
        <begin position="274"/>
        <end position="293"/>
    </location>
</feature>
<keyword evidence="1" id="KW-0812">Transmembrane</keyword>
<reference evidence="4" key="1">
    <citation type="submission" date="2018-07" db="EMBL/GenBank/DDBJ databases">
        <authorList>
            <person name="Kim H."/>
        </authorList>
    </citation>
    <scope>NUCLEOTIDE SEQUENCE [LARGE SCALE GENOMIC DNA]</scope>
    <source>
        <strain evidence="4">F02</strain>
    </source>
</reference>
<evidence type="ECO:0000313" key="4">
    <source>
        <dbReference type="Proteomes" id="UP000252182"/>
    </source>
</evidence>
<dbReference type="PANTHER" id="PTHR22911">
    <property type="entry name" value="ACYL-MALONYL CONDENSING ENZYME-RELATED"/>
    <property type="match status" value="1"/>
</dbReference>
<keyword evidence="4" id="KW-1185">Reference proteome</keyword>